<dbReference type="Proteomes" id="UP000054248">
    <property type="component" value="Unassembled WGS sequence"/>
</dbReference>
<sequence length="138" mass="15786">MELVLNGERKMNIILSFDTCHVATFFDHVFVLPYVYRAKALGGLEIEPHGGAKLGQNQIIFLASTRFDQEARTWVPGKEYGAVTFFTYWQFRVLDLNVPRTAKELVERLYSRCHDGGQDPQIRALRPIDDSDLKLLLG</sequence>
<protein>
    <submittedName>
        <fullName evidence="1">Uncharacterized protein</fullName>
    </submittedName>
</protein>
<dbReference type="OrthoDB" id="3234460at2759"/>
<reference evidence="2" key="2">
    <citation type="submission" date="2015-01" db="EMBL/GenBank/DDBJ databases">
        <title>Evolutionary Origins and Diversification of the Mycorrhizal Mutualists.</title>
        <authorList>
            <consortium name="DOE Joint Genome Institute"/>
            <consortium name="Mycorrhizal Genomics Consortium"/>
            <person name="Kohler A."/>
            <person name="Kuo A."/>
            <person name="Nagy L.G."/>
            <person name="Floudas D."/>
            <person name="Copeland A."/>
            <person name="Barry K.W."/>
            <person name="Cichocki N."/>
            <person name="Veneault-Fourrey C."/>
            <person name="LaButti K."/>
            <person name="Lindquist E.A."/>
            <person name="Lipzen A."/>
            <person name="Lundell T."/>
            <person name="Morin E."/>
            <person name="Murat C."/>
            <person name="Riley R."/>
            <person name="Ohm R."/>
            <person name="Sun H."/>
            <person name="Tunlid A."/>
            <person name="Henrissat B."/>
            <person name="Grigoriev I.V."/>
            <person name="Hibbett D.S."/>
            <person name="Martin F."/>
        </authorList>
    </citation>
    <scope>NUCLEOTIDE SEQUENCE [LARGE SCALE GENOMIC DNA]</scope>
    <source>
        <strain evidence="2">MUT 4182</strain>
    </source>
</reference>
<accession>A0A0C3LG35</accession>
<organism evidence="1 2">
    <name type="scientific">Tulasnella calospora MUT 4182</name>
    <dbReference type="NCBI Taxonomy" id="1051891"/>
    <lineage>
        <taxon>Eukaryota</taxon>
        <taxon>Fungi</taxon>
        <taxon>Dikarya</taxon>
        <taxon>Basidiomycota</taxon>
        <taxon>Agaricomycotina</taxon>
        <taxon>Agaricomycetes</taxon>
        <taxon>Cantharellales</taxon>
        <taxon>Tulasnellaceae</taxon>
        <taxon>Tulasnella</taxon>
    </lineage>
</organism>
<gene>
    <name evidence="1" type="ORF">M407DRAFT_241194</name>
</gene>
<evidence type="ECO:0000313" key="1">
    <source>
        <dbReference type="EMBL" id="KIO32923.1"/>
    </source>
</evidence>
<dbReference type="EMBL" id="KN822951">
    <property type="protein sequence ID" value="KIO32923.1"/>
    <property type="molecule type" value="Genomic_DNA"/>
</dbReference>
<dbReference type="AlphaFoldDB" id="A0A0C3LG35"/>
<dbReference type="HOGENOM" id="CLU_1856747_0_0_1"/>
<name>A0A0C3LG35_9AGAM</name>
<evidence type="ECO:0000313" key="2">
    <source>
        <dbReference type="Proteomes" id="UP000054248"/>
    </source>
</evidence>
<proteinExistence type="predicted"/>
<reference evidence="1 2" key="1">
    <citation type="submission" date="2014-04" db="EMBL/GenBank/DDBJ databases">
        <authorList>
            <consortium name="DOE Joint Genome Institute"/>
            <person name="Kuo A."/>
            <person name="Girlanda M."/>
            <person name="Perotto S."/>
            <person name="Kohler A."/>
            <person name="Nagy L.G."/>
            <person name="Floudas D."/>
            <person name="Copeland A."/>
            <person name="Barry K.W."/>
            <person name="Cichocki N."/>
            <person name="Veneault-Fourrey C."/>
            <person name="LaButti K."/>
            <person name="Lindquist E.A."/>
            <person name="Lipzen A."/>
            <person name="Lundell T."/>
            <person name="Morin E."/>
            <person name="Murat C."/>
            <person name="Sun H."/>
            <person name="Tunlid A."/>
            <person name="Henrissat B."/>
            <person name="Grigoriev I.V."/>
            <person name="Hibbett D.S."/>
            <person name="Martin F."/>
            <person name="Nordberg H.P."/>
            <person name="Cantor M.N."/>
            <person name="Hua S.X."/>
        </authorList>
    </citation>
    <scope>NUCLEOTIDE SEQUENCE [LARGE SCALE GENOMIC DNA]</scope>
    <source>
        <strain evidence="1 2">MUT 4182</strain>
    </source>
</reference>
<keyword evidence="2" id="KW-1185">Reference proteome</keyword>